<protein>
    <recommendedName>
        <fullName evidence="3">Metallophosphoesterase</fullName>
    </recommendedName>
</protein>
<dbReference type="Proteomes" id="UP001055101">
    <property type="component" value="Unassembled WGS sequence"/>
</dbReference>
<dbReference type="InterPro" id="IPR029052">
    <property type="entry name" value="Metallo-depent_PP-like"/>
</dbReference>
<dbReference type="RefSeq" id="WP_238231238.1">
    <property type="nucleotide sequence ID" value="NZ_BPRA01000006.1"/>
</dbReference>
<dbReference type="SUPFAM" id="SSF56300">
    <property type="entry name" value="Metallo-dependent phosphatases"/>
    <property type="match status" value="1"/>
</dbReference>
<dbReference type="EMBL" id="BPRA01000006">
    <property type="protein sequence ID" value="GJE54882.1"/>
    <property type="molecule type" value="Genomic_DNA"/>
</dbReference>
<dbReference type="PANTHER" id="PTHR37844:SF2">
    <property type="entry name" value="SER_THR PROTEIN PHOSPHATASE SUPERFAMILY (AFU_ORTHOLOGUE AFUA_1G14840)"/>
    <property type="match status" value="1"/>
</dbReference>
<reference evidence="1" key="1">
    <citation type="journal article" date="2021" name="Front. Microbiol.">
        <title>Comprehensive Comparative Genomics and Phenotyping of Methylobacterium Species.</title>
        <authorList>
            <person name="Alessa O."/>
            <person name="Ogura Y."/>
            <person name="Fujitani Y."/>
            <person name="Takami H."/>
            <person name="Hayashi T."/>
            <person name="Sahin N."/>
            <person name="Tani A."/>
        </authorList>
    </citation>
    <scope>NUCLEOTIDE SEQUENCE</scope>
    <source>
        <strain evidence="1">DSM 23674</strain>
    </source>
</reference>
<accession>A0ABQ4TJB1</accession>
<reference evidence="1" key="2">
    <citation type="submission" date="2021-08" db="EMBL/GenBank/DDBJ databases">
        <authorList>
            <person name="Tani A."/>
            <person name="Ola A."/>
            <person name="Ogura Y."/>
            <person name="Katsura K."/>
            <person name="Hayashi T."/>
        </authorList>
    </citation>
    <scope>NUCLEOTIDE SEQUENCE</scope>
    <source>
        <strain evidence="1">DSM 23674</strain>
    </source>
</reference>
<keyword evidence="2" id="KW-1185">Reference proteome</keyword>
<organism evidence="1 2">
    <name type="scientific">Methylobacterium thuringiense</name>
    <dbReference type="NCBI Taxonomy" id="1003091"/>
    <lineage>
        <taxon>Bacteria</taxon>
        <taxon>Pseudomonadati</taxon>
        <taxon>Pseudomonadota</taxon>
        <taxon>Alphaproteobacteria</taxon>
        <taxon>Hyphomicrobiales</taxon>
        <taxon>Methylobacteriaceae</taxon>
        <taxon>Methylobacterium</taxon>
    </lineage>
</organism>
<comment type="caution">
    <text evidence="1">The sequence shown here is derived from an EMBL/GenBank/DDBJ whole genome shotgun (WGS) entry which is preliminary data.</text>
</comment>
<gene>
    <name evidence="1" type="ORF">EKPJFOCH_1367</name>
</gene>
<sequence>MMNVAVPVHPADPLPSMHGHRCPGLRILLLSDLRIDRSPFELPEALPGFDVLVAAGNLSNSLHRSLLWLADALGERRAGRPVVLVPGNAEFWDGVPRGEALDRGRSLAAELGITLLSDAAVRFEDAAGVGVHLIGATLWTDWSLHGRKRASLARGYARHGHHDCRRINLSRARHLPHDAAGSHARSRAFIEDCLASVKVAAEGFGLSPVALVGDVRPGDRAAVVTHHAPSRRSVLTGPGAEAYEEWISAAQASDLEDVMTAWSGPTLWAHGHVADPVDYRIGRTRVVANPRDRPRRASTFDPALIVEA</sequence>
<evidence type="ECO:0000313" key="1">
    <source>
        <dbReference type="EMBL" id="GJE54882.1"/>
    </source>
</evidence>
<evidence type="ECO:0008006" key="3">
    <source>
        <dbReference type="Google" id="ProtNLM"/>
    </source>
</evidence>
<evidence type="ECO:0000313" key="2">
    <source>
        <dbReference type="Proteomes" id="UP001055101"/>
    </source>
</evidence>
<dbReference type="PANTHER" id="PTHR37844">
    <property type="entry name" value="SER/THR PROTEIN PHOSPHATASE SUPERFAMILY (AFU_ORTHOLOGUE AFUA_1G14840)"/>
    <property type="match status" value="1"/>
</dbReference>
<dbReference type="Gene3D" id="3.60.21.10">
    <property type="match status" value="1"/>
</dbReference>
<name>A0ABQ4TJB1_9HYPH</name>
<proteinExistence type="predicted"/>